<comment type="caution">
    <text evidence="1">The sequence shown here is derived from an EMBL/GenBank/DDBJ whole genome shotgun (WGS) entry which is preliminary data.</text>
</comment>
<gene>
    <name evidence="1" type="ORF">OA50_05034</name>
</gene>
<evidence type="ECO:0000313" key="2">
    <source>
        <dbReference type="Proteomes" id="UP000030960"/>
    </source>
</evidence>
<protein>
    <submittedName>
        <fullName evidence="1">Uncharacterized protein</fullName>
    </submittedName>
</protein>
<name>A0A0B3SIG2_9RHOB</name>
<proteinExistence type="predicted"/>
<organism evidence="1 2">
    <name type="scientific">Mameliella alba</name>
    <dbReference type="NCBI Taxonomy" id="561184"/>
    <lineage>
        <taxon>Bacteria</taxon>
        <taxon>Pseudomonadati</taxon>
        <taxon>Pseudomonadota</taxon>
        <taxon>Alphaproteobacteria</taxon>
        <taxon>Rhodobacterales</taxon>
        <taxon>Roseobacteraceae</taxon>
        <taxon>Mameliella</taxon>
    </lineage>
</organism>
<sequence>MTPTAFTAFLFLAALVGALAGFGAGCLASRLIRRQGPVPMITIGNGVHVQWMRAAEARRAERVNARGEL</sequence>
<reference evidence="1 2" key="1">
    <citation type="submission" date="2014-10" db="EMBL/GenBank/DDBJ databases">
        <title>Genome sequence of Ponticoccus sp. strain UMTAT08 isolated from clonal culture of toxic dinoflagellate Alexandrium tamiyavanichii.</title>
        <authorList>
            <person name="Gan H.Y."/>
            <person name="Muhd D.-D."/>
            <person name="Mohd Noor M.E."/>
            <person name="Yeong Y.S."/>
            <person name="Usup G."/>
        </authorList>
    </citation>
    <scope>NUCLEOTIDE SEQUENCE [LARGE SCALE GENOMIC DNA]</scope>
    <source>
        <strain evidence="1 2">UMTAT08</strain>
    </source>
</reference>
<keyword evidence="2" id="KW-1185">Reference proteome</keyword>
<dbReference type="AlphaFoldDB" id="A0A0B3SIG2"/>
<dbReference type="STRING" id="561184.SAMN05216376_105209"/>
<dbReference type="Proteomes" id="UP000030960">
    <property type="component" value="Unassembled WGS sequence"/>
</dbReference>
<evidence type="ECO:0000313" key="1">
    <source>
        <dbReference type="EMBL" id="KHQ50359.1"/>
    </source>
</evidence>
<accession>A0A0B3SIG2</accession>
<dbReference type="RefSeq" id="WP_043146213.1">
    <property type="nucleotide sequence ID" value="NZ_JSUQ01000027.1"/>
</dbReference>
<dbReference type="EMBL" id="JSUQ01000027">
    <property type="protein sequence ID" value="KHQ50359.1"/>
    <property type="molecule type" value="Genomic_DNA"/>
</dbReference>